<dbReference type="EMBL" id="AZJI01000005">
    <property type="protein sequence ID" value="ETD23428.1"/>
    <property type="molecule type" value="Genomic_DNA"/>
</dbReference>
<dbReference type="CDD" id="cd05283">
    <property type="entry name" value="CAD1"/>
    <property type="match status" value="1"/>
</dbReference>
<dbReference type="PATRIC" id="fig|1357400.3.peg.1653"/>
<feature type="compositionally biased region" description="Basic and acidic residues" evidence="6">
    <location>
        <begin position="9"/>
        <end position="20"/>
    </location>
</feature>
<feature type="domain" description="Enoyl reductase (ER)" evidence="7">
    <location>
        <begin position="86"/>
        <end position="422"/>
    </location>
</feature>
<comment type="similarity">
    <text evidence="5">Belongs to the zinc-containing alcohol dehydrogenase family.</text>
</comment>
<evidence type="ECO:0000256" key="5">
    <source>
        <dbReference type="RuleBase" id="RU361277"/>
    </source>
</evidence>
<evidence type="ECO:0000259" key="7">
    <source>
        <dbReference type="SMART" id="SM00829"/>
    </source>
</evidence>
<dbReference type="InterPro" id="IPR020843">
    <property type="entry name" value="ER"/>
</dbReference>
<evidence type="ECO:0000256" key="3">
    <source>
        <dbReference type="ARBA" id="ARBA00022833"/>
    </source>
</evidence>
<organism evidence="8 9">
    <name type="scientific">Helicobacter macacae MIT 99-5501</name>
    <dbReference type="NCBI Taxonomy" id="1357400"/>
    <lineage>
        <taxon>Bacteria</taxon>
        <taxon>Pseudomonadati</taxon>
        <taxon>Campylobacterota</taxon>
        <taxon>Epsilonproteobacteria</taxon>
        <taxon>Campylobacterales</taxon>
        <taxon>Helicobacteraceae</taxon>
        <taxon>Helicobacter</taxon>
    </lineage>
</organism>
<keyword evidence="4" id="KW-0560">Oxidoreductase</keyword>
<dbReference type="HOGENOM" id="CLU_026673_20_2_7"/>
<reference evidence="8 9" key="1">
    <citation type="journal article" date="2014" name="Genome Announc.">
        <title>Draft genome sequences of six enterohepatic helicobacter species isolated from humans and one from rhesus macaques.</title>
        <authorList>
            <person name="Shen Z."/>
            <person name="Sheh A."/>
            <person name="Young S.K."/>
            <person name="Abouelliel A."/>
            <person name="Ward D.V."/>
            <person name="Earl A.M."/>
            <person name="Fox J.G."/>
        </authorList>
    </citation>
    <scope>NUCLEOTIDE SEQUENCE [LARGE SCALE GENOMIC DNA]</scope>
    <source>
        <strain evidence="8 9">MIT 99-5501</strain>
    </source>
</reference>
<sequence>MKTNIQDKLQGKLHDTQRDCRDEKRREFVKNSAKLSAGVALFGGAIFSSTQANTASTMSASQIIGSNEAISQAKSGARIQSKGYAAFSKDFKFKPHSFTRHPLGANDILIEILYAGICHSDLHAVLGEHGKPNYPMIPGHEIAGRVIAVGEKVRKFKIGDYAGIGCMVNSCGECEACKRSEEQFCTNAKTVFTYNSKDVFHNDEITFGGYSNNYVVSEKFAIKVPKTAQIEKVAPLLCAGITTYSPIMFSKVKKGQKVAVAGVGGLGHLAVKYMVALGAEVTGFDIVDKREAVLGLGAKRFVNVNSKEFSQITNEFDFIISTIPYHYDINAYQKMLKMYGEMAIVGLPSHKDNPSLDANAMIWQFRRKVYSSLIGGIKETQEMLDFSVKNNIYPDIELIPITQLDSAYQKVAQGKANFRFVIDMKSLS</sequence>
<dbReference type="Gene3D" id="3.40.50.720">
    <property type="entry name" value="NAD(P)-binding Rossmann-like Domain"/>
    <property type="match status" value="1"/>
</dbReference>
<evidence type="ECO:0000256" key="2">
    <source>
        <dbReference type="ARBA" id="ARBA00022723"/>
    </source>
</evidence>
<evidence type="ECO:0000256" key="6">
    <source>
        <dbReference type="SAM" id="MobiDB-lite"/>
    </source>
</evidence>
<dbReference type="InterPro" id="IPR002328">
    <property type="entry name" value="ADH_Zn_CS"/>
</dbReference>
<dbReference type="eggNOG" id="COG1064">
    <property type="taxonomic scope" value="Bacteria"/>
</dbReference>
<accession>V8C7P4</accession>
<comment type="cofactor">
    <cofactor evidence="1 5">
        <name>Zn(2+)</name>
        <dbReference type="ChEBI" id="CHEBI:29105"/>
    </cofactor>
</comment>
<feature type="region of interest" description="Disordered" evidence="6">
    <location>
        <begin position="1"/>
        <end position="20"/>
    </location>
</feature>
<dbReference type="InterPro" id="IPR013154">
    <property type="entry name" value="ADH-like_N"/>
</dbReference>
<dbReference type="FunFam" id="3.40.50.720:FF:000473">
    <property type="entry name" value="NADP-dependent alcohol dehydrogenase"/>
    <property type="match status" value="1"/>
</dbReference>
<dbReference type="PANTHER" id="PTHR42683">
    <property type="entry name" value="ALDEHYDE REDUCTASE"/>
    <property type="match status" value="1"/>
</dbReference>
<dbReference type="PROSITE" id="PS00059">
    <property type="entry name" value="ADH_ZINC"/>
    <property type="match status" value="1"/>
</dbReference>
<evidence type="ECO:0000313" key="8">
    <source>
        <dbReference type="EMBL" id="ETD23428.1"/>
    </source>
</evidence>
<keyword evidence="9" id="KW-1185">Reference proteome</keyword>
<evidence type="ECO:0000313" key="9">
    <source>
        <dbReference type="Proteomes" id="UP000018731"/>
    </source>
</evidence>
<dbReference type="Proteomes" id="UP000018731">
    <property type="component" value="Unassembled WGS sequence"/>
</dbReference>
<evidence type="ECO:0000256" key="4">
    <source>
        <dbReference type="ARBA" id="ARBA00023002"/>
    </source>
</evidence>
<name>V8C7P4_9HELI</name>
<dbReference type="AlphaFoldDB" id="V8C7P4"/>
<dbReference type="SUPFAM" id="SSF51735">
    <property type="entry name" value="NAD(P)-binding Rossmann-fold domains"/>
    <property type="match status" value="1"/>
</dbReference>
<keyword evidence="3 5" id="KW-0862">Zinc</keyword>
<proteinExistence type="inferred from homology"/>
<dbReference type="SUPFAM" id="SSF50129">
    <property type="entry name" value="GroES-like"/>
    <property type="match status" value="1"/>
</dbReference>
<evidence type="ECO:0000256" key="1">
    <source>
        <dbReference type="ARBA" id="ARBA00001947"/>
    </source>
</evidence>
<dbReference type="GO" id="GO:0008270">
    <property type="term" value="F:zinc ion binding"/>
    <property type="evidence" value="ECO:0007669"/>
    <property type="project" value="InterPro"/>
</dbReference>
<dbReference type="InterPro" id="IPR011032">
    <property type="entry name" value="GroES-like_sf"/>
</dbReference>
<protein>
    <recommendedName>
        <fullName evidence="7">Enoyl reductase (ER) domain-containing protein</fullName>
    </recommendedName>
</protein>
<dbReference type="GO" id="GO:0016616">
    <property type="term" value="F:oxidoreductase activity, acting on the CH-OH group of donors, NAD or NADP as acceptor"/>
    <property type="evidence" value="ECO:0007669"/>
    <property type="project" value="InterPro"/>
</dbReference>
<dbReference type="Pfam" id="PF08240">
    <property type="entry name" value="ADH_N"/>
    <property type="match status" value="1"/>
</dbReference>
<keyword evidence="2 5" id="KW-0479">Metal-binding</keyword>
<dbReference type="InterPro" id="IPR036291">
    <property type="entry name" value="NAD(P)-bd_dom_sf"/>
</dbReference>
<comment type="caution">
    <text evidence="8">The sequence shown here is derived from an EMBL/GenBank/DDBJ whole genome shotgun (WGS) entry which is preliminary data.</text>
</comment>
<dbReference type="STRING" id="1357400.HMPREF2086_01230"/>
<gene>
    <name evidence="8" type="ORF">HMPREF2086_01230</name>
</gene>
<dbReference type="InterPro" id="IPR047109">
    <property type="entry name" value="CAD-like"/>
</dbReference>
<dbReference type="SMART" id="SM00829">
    <property type="entry name" value="PKS_ER"/>
    <property type="match status" value="1"/>
</dbReference>
<dbReference type="InterPro" id="IPR013149">
    <property type="entry name" value="ADH-like_C"/>
</dbReference>
<dbReference type="Pfam" id="PF00107">
    <property type="entry name" value="ADH_zinc_N"/>
    <property type="match status" value="1"/>
</dbReference>
<dbReference type="Gene3D" id="3.90.180.10">
    <property type="entry name" value="Medium-chain alcohol dehydrogenases, catalytic domain"/>
    <property type="match status" value="1"/>
</dbReference>